<evidence type="ECO:0000256" key="1">
    <source>
        <dbReference type="SAM" id="MobiDB-lite"/>
    </source>
</evidence>
<feature type="region of interest" description="Disordered" evidence="1">
    <location>
        <begin position="1"/>
        <end position="21"/>
    </location>
</feature>
<accession>A0A1Q9BY51</accession>
<evidence type="ECO:0000313" key="2">
    <source>
        <dbReference type="EMBL" id="OLP75607.1"/>
    </source>
</evidence>
<dbReference type="AlphaFoldDB" id="A0A1Q9BY51"/>
<comment type="caution">
    <text evidence="2">The sequence shown here is derived from an EMBL/GenBank/DDBJ whole genome shotgun (WGS) entry which is preliminary data.</text>
</comment>
<feature type="compositionally biased region" description="Pro residues" evidence="1">
    <location>
        <begin position="1"/>
        <end position="11"/>
    </location>
</feature>
<gene>
    <name evidence="2" type="ORF">AK812_SmicGene44571</name>
</gene>
<feature type="region of interest" description="Disordered" evidence="1">
    <location>
        <begin position="75"/>
        <end position="96"/>
    </location>
</feature>
<protein>
    <submittedName>
        <fullName evidence="2">Uncharacterized protein</fullName>
    </submittedName>
</protein>
<feature type="region of interest" description="Disordered" evidence="1">
    <location>
        <begin position="109"/>
        <end position="139"/>
    </location>
</feature>
<feature type="compositionally biased region" description="Gly residues" evidence="1">
    <location>
        <begin position="127"/>
        <end position="139"/>
    </location>
</feature>
<evidence type="ECO:0000313" key="3">
    <source>
        <dbReference type="Proteomes" id="UP000186817"/>
    </source>
</evidence>
<keyword evidence="3" id="KW-1185">Reference proteome</keyword>
<name>A0A1Q9BY51_SYMMI</name>
<dbReference type="OrthoDB" id="438815at2759"/>
<reference evidence="2 3" key="1">
    <citation type="submission" date="2016-02" db="EMBL/GenBank/DDBJ databases">
        <title>Genome analysis of coral dinoflagellate symbionts highlights evolutionary adaptations to a symbiotic lifestyle.</title>
        <authorList>
            <person name="Aranda M."/>
            <person name="Li Y."/>
            <person name="Liew Y.J."/>
            <person name="Baumgarten S."/>
            <person name="Simakov O."/>
            <person name="Wilson M."/>
            <person name="Piel J."/>
            <person name="Ashoor H."/>
            <person name="Bougouffa S."/>
            <person name="Bajic V.B."/>
            <person name="Ryu T."/>
            <person name="Ravasi T."/>
            <person name="Bayer T."/>
            <person name="Micklem G."/>
            <person name="Kim H."/>
            <person name="Bhak J."/>
            <person name="Lajeunesse T.C."/>
            <person name="Voolstra C.R."/>
        </authorList>
    </citation>
    <scope>NUCLEOTIDE SEQUENCE [LARGE SCALE GENOMIC DNA]</scope>
    <source>
        <strain evidence="2 3">CCMP2467</strain>
    </source>
</reference>
<feature type="compositionally biased region" description="Low complexity" evidence="1">
    <location>
        <begin position="82"/>
        <end position="96"/>
    </location>
</feature>
<feature type="compositionally biased region" description="Basic and acidic residues" evidence="1">
    <location>
        <begin position="109"/>
        <end position="119"/>
    </location>
</feature>
<dbReference type="Proteomes" id="UP000186817">
    <property type="component" value="Unassembled WGS sequence"/>
</dbReference>
<sequence>MMPHVVPPKTPGSPKTVNVRPGFAPQPDLWNHMGMDGMALRKEYVRSLKAKDVQIARLRQELLQKELTIKGLLKDQKKEPKQALAKGAPAAGGKAAAVVVPARVKEVLVKKEDSSEGLRDPTPGRASGAGSGKAGPGKQ</sequence>
<organism evidence="2 3">
    <name type="scientific">Symbiodinium microadriaticum</name>
    <name type="common">Dinoflagellate</name>
    <name type="synonym">Zooxanthella microadriatica</name>
    <dbReference type="NCBI Taxonomy" id="2951"/>
    <lineage>
        <taxon>Eukaryota</taxon>
        <taxon>Sar</taxon>
        <taxon>Alveolata</taxon>
        <taxon>Dinophyceae</taxon>
        <taxon>Suessiales</taxon>
        <taxon>Symbiodiniaceae</taxon>
        <taxon>Symbiodinium</taxon>
    </lineage>
</organism>
<proteinExistence type="predicted"/>
<dbReference type="EMBL" id="LSRX01002380">
    <property type="protein sequence ID" value="OLP75607.1"/>
    <property type="molecule type" value="Genomic_DNA"/>
</dbReference>